<dbReference type="Proteomes" id="UP000249115">
    <property type="component" value="Unassembled WGS sequence"/>
</dbReference>
<sequence length="244" mass="28317">MKGLIISALKKFGYRLAKAPIMLNGLKVEHDFISKHNWILKYNFKTIIDIGANRGQFASRFRVLFPESWIYSFEPIPEVYEQLCKRFELDTKFKAFNLGLGKQSGTIEFYQNEFTDSSSALPMKSLHKVNFPKTYIEKQIQIKIDRLDEIMKSITTSNPLLVKIDVQGFEEMVILGGKDTLIRASIVIVEVSFYELYENQVYFKTIYDHMDRLGFTYRGNYDQLISPIDGCVLQSDAIFIRENA</sequence>
<dbReference type="PANTHER" id="PTHR36973">
    <property type="entry name" value="SLL1456 PROTEIN-RELATED"/>
    <property type="match status" value="1"/>
</dbReference>
<evidence type="ECO:0000313" key="3">
    <source>
        <dbReference type="EMBL" id="TXD75486.1"/>
    </source>
</evidence>
<dbReference type="GO" id="GO:0032259">
    <property type="term" value="P:methylation"/>
    <property type="evidence" value="ECO:0007669"/>
    <property type="project" value="UniProtKB-KW"/>
</dbReference>
<keyword evidence="5" id="KW-1185">Reference proteome</keyword>
<evidence type="ECO:0000313" key="2">
    <source>
        <dbReference type="EMBL" id="PZX49794.1"/>
    </source>
</evidence>
<accession>A0A2W7QN94</accession>
<comment type="caution">
    <text evidence="2">The sequence shown here is derived from an EMBL/GenBank/DDBJ whole genome shotgun (WGS) entry which is preliminary data.</text>
</comment>
<evidence type="ECO:0000313" key="5">
    <source>
        <dbReference type="Proteomes" id="UP000321927"/>
    </source>
</evidence>
<dbReference type="InterPro" id="IPR053188">
    <property type="entry name" value="FkbM_Methyltransferase"/>
</dbReference>
<feature type="domain" description="Methyltransferase FkbM" evidence="1">
    <location>
        <begin position="49"/>
        <end position="217"/>
    </location>
</feature>
<dbReference type="InterPro" id="IPR006342">
    <property type="entry name" value="FkbM_mtfrase"/>
</dbReference>
<dbReference type="Pfam" id="PF05050">
    <property type="entry name" value="Methyltransf_21"/>
    <property type="match status" value="1"/>
</dbReference>
<dbReference type="Proteomes" id="UP000321927">
    <property type="component" value="Unassembled WGS sequence"/>
</dbReference>
<evidence type="ECO:0000259" key="1">
    <source>
        <dbReference type="Pfam" id="PF05050"/>
    </source>
</evidence>
<dbReference type="GO" id="GO:0008171">
    <property type="term" value="F:O-methyltransferase activity"/>
    <property type="evidence" value="ECO:0007669"/>
    <property type="project" value="TreeGrafter"/>
</dbReference>
<dbReference type="EMBL" id="QKZU01000027">
    <property type="protein sequence ID" value="PZX49794.1"/>
    <property type="molecule type" value="Genomic_DNA"/>
</dbReference>
<dbReference type="InterPro" id="IPR029063">
    <property type="entry name" value="SAM-dependent_MTases_sf"/>
</dbReference>
<gene>
    <name evidence="3" type="ORF">ESW18_20365</name>
    <name evidence="2" type="ORF">LV84_04186</name>
</gene>
<evidence type="ECO:0000313" key="4">
    <source>
        <dbReference type="Proteomes" id="UP000249115"/>
    </source>
</evidence>
<dbReference type="EMBL" id="VORV01000025">
    <property type="protein sequence ID" value="TXD75486.1"/>
    <property type="molecule type" value="Genomic_DNA"/>
</dbReference>
<dbReference type="PANTHER" id="PTHR36973:SF4">
    <property type="entry name" value="NODULATION PROTEIN"/>
    <property type="match status" value="1"/>
</dbReference>
<name>A0A2W7QN94_9BACT</name>
<reference evidence="3 5" key="2">
    <citation type="submission" date="2019-08" db="EMBL/GenBank/DDBJ databases">
        <title>Genome of Algoriphagus ratkowskyi IC026.</title>
        <authorList>
            <person name="Bowman J.P."/>
        </authorList>
    </citation>
    <scope>NUCLEOTIDE SEQUENCE [LARGE SCALE GENOMIC DNA]</scope>
    <source>
        <strain evidence="3 5">IC026</strain>
    </source>
</reference>
<proteinExistence type="predicted"/>
<dbReference type="SUPFAM" id="SSF53335">
    <property type="entry name" value="S-adenosyl-L-methionine-dependent methyltransferases"/>
    <property type="match status" value="1"/>
</dbReference>
<organism evidence="2 4">
    <name type="scientific">Algoriphagus ratkowskyi</name>
    <dbReference type="NCBI Taxonomy" id="57028"/>
    <lineage>
        <taxon>Bacteria</taxon>
        <taxon>Pseudomonadati</taxon>
        <taxon>Bacteroidota</taxon>
        <taxon>Cytophagia</taxon>
        <taxon>Cytophagales</taxon>
        <taxon>Cyclobacteriaceae</taxon>
        <taxon>Algoriphagus</taxon>
    </lineage>
</organism>
<dbReference type="AlphaFoldDB" id="A0A2W7QN94"/>
<protein>
    <submittedName>
        <fullName evidence="2">FkbM family methyltransferase</fullName>
    </submittedName>
</protein>
<keyword evidence="2" id="KW-0489">Methyltransferase</keyword>
<reference evidence="2 4" key="1">
    <citation type="submission" date="2018-06" db="EMBL/GenBank/DDBJ databases">
        <title>Genomic Encyclopedia of Archaeal and Bacterial Type Strains, Phase II (KMG-II): from individual species to whole genera.</title>
        <authorList>
            <person name="Goeker M."/>
        </authorList>
    </citation>
    <scope>NUCLEOTIDE SEQUENCE [LARGE SCALE GENOMIC DNA]</scope>
    <source>
        <strain evidence="2 4">DSM 22686</strain>
    </source>
</reference>
<dbReference type="Gene3D" id="3.40.50.150">
    <property type="entry name" value="Vaccinia Virus protein VP39"/>
    <property type="match status" value="1"/>
</dbReference>
<keyword evidence="2" id="KW-0808">Transferase</keyword>
<dbReference type="NCBIfam" id="TIGR01444">
    <property type="entry name" value="fkbM_fam"/>
    <property type="match status" value="1"/>
</dbReference>
<dbReference type="RefSeq" id="WP_086503345.1">
    <property type="nucleotide sequence ID" value="NZ_QKZU01000027.1"/>
</dbReference>